<dbReference type="InterPro" id="IPR005545">
    <property type="entry name" value="YCII"/>
</dbReference>
<dbReference type="EMBL" id="JAUTXY010000017">
    <property type="protein sequence ID" value="MEE2061300.1"/>
    <property type="molecule type" value="Genomic_DNA"/>
</dbReference>
<dbReference type="InterPro" id="IPR011008">
    <property type="entry name" value="Dimeric_a/b-barrel"/>
</dbReference>
<dbReference type="RefSeq" id="WP_330136461.1">
    <property type="nucleotide sequence ID" value="NZ_JAUTXY010000017.1"/>
</dbReference>
<dbReference type="PANTHER" id="PTHR35174">
    <property type="entry name" value="BLL7171 PROTEIN-RELATED"/>
    <property type="match status" value="1"/>
</dbReference>
<evidence type="ECO:0000259" key="2">
    <source>
        <dbReference type="Pfam" id="PF03795"/>
    </source>
</evidence>
<dbReference type="SUPFAM" id="SSF54909">
    <property type="entry name" value="Dimeric alpha+beta barrel"/>
    <property type="match status" value="2"/>
</dbReference>
<comment type="similarity">
    <text evidence="1">Belongs to the YciI family.</text>
</comment>
<sequence length="233" mass="24437">MDFLALLVGPEIGPEVVPGTDEFDAEVALHDEFGKYAGSAIVGGAALYPSADAVTIRESDGAPLITDGPFVELAEVVVGGFYVFAADDLDTALDLTRRIPGMDEGYTELWPLESWTVSEELAGCWLAIVRDQEQDAEQGAVGHSPSTTSPVASLASVTDAVRGVAVFRPPSSATTVRTRGDEMILSDGPEDAQEAATALYILSAPDRAAAADLACRIPVGPKGSVEVRRMVDE</sequence>
<dbReference type="Pfam" id="PF03795">
    <property type="entry name" value="YCII"/>
    <property type="match status" value="1"/>
</dbReference>
<evidence type="ECO:0000313" key="3">
    <source>
        <dbReference type="EMBL" id="MEE2061300.1"/>
    </source>
</evidence>
<comment type="caution">
    <text evidence="3">The sequence shown here is derived from an EMBL/GenBank/DDBJ whole genome shotgun (WGS) entry which is preliminary data.</text>
</comment>
<gene>
    <name evidence="3" type="ORF">Q7514_27620</name>
</gene>
<dbReference type="Gene3D" id="3.30.70.1060">
    <property type="entry name" value="Dimeric alpha+beta barrel"/>
    <property type="match status" value="2"/>
</dbReference>
<proteinExistence type="inferred from homology"/>
<evidence type="ECO:0000256" key="1">
    <source>
        <dbReference type="ARBA" id="ARBA00007689"/>
    </source>
</evidence>
<evidence type="ECO:0000313" key="4">
    <source>
        <dbReference type="Proteomes" id="UP001336020"/>
    </source>
</evidence>
<organism evidence="3 4">
    <name type="scientific">Rhodococcus artemisiae</name>
    <dbReference type="NCBI Taxonomy" id="714159"/>
    <lineage>
        <taxon>Bacteria</taxon>
        <taxon>Bacillati</taxon>
        <taxon>Actinomycetota</taxon>
        <taxon>Actinomycetes</taxon>
        <taxon>Mycobacteriales</taxon>
        <taxon>Nocardiaceae</taxon>
        <taxon>Rhodococcus</taxon>
    </lineage>
</organism>
<dbReference type="Proteomes" id="UP001336020">
    <property type="component" value="Unassembled WGS sequence"/>
</dbReference>
<accession>A0ABU7LIG5</accession>
<reference evidence="3 4" key="1">
    <citation type="submission" date="2023-07" db="EMBL/GenBank/DDBJ databases">
        <authorList>
            <person name="Girao M."/>
            <person name="Carvalho M.F."/>
        </authorList>
    </citation>
    <scope>NUCLEOTIDE SEQUENCE [LARGE SCALE GENOMIC DNA]</scope>
    <source>
        <strain evidence="3 4">YIM65754</strain>
    </source>
</reference>
<protein>
    <submittedName>
        <fullName evidence="3">YciI family protein</fullName>
    </submittedName>
</protein>
<feature type="domain" description="YCII-related" evidence="2">
    <location>
        <begin position="48"/>
        <end position="115"/>
    </location>
</feature>
<dbReference type="PANTHER" id="PTHR35174:SF3">
    <property type="entry name" value="BLL7171 PROTEIN"/>
    <property type="match status" value="1"/>
</dbReference>
<keyword evidence="4" id="KW-1185">Reference proteome</keyword>
<name>A0ABU7LIG5_9NOCA</name>